<dbReference type="EMBL" id="NMPR01000301">
    <property type="protein sequence ID" value="KAA8623895.1"/>
    <property type="molecule type" value="Genomic_DNA"/>
</dbReference>
<dbReference type="AlphaFoldDB" id="A0A8S8ZE21"/>
<feature type="compositionally biased region" description="Acidic residues" evidence="1">
    <location>
        <begin position="154"/>
        <end position="175"/>
    </location>
</feature>
<dbReference type="VEuPathDB" id="FungiDB:SMAC_09758"/>
<evidence type="ECO:0000313" key="3">
    <source>
        <dbReference type="Proteomes" id="UP000433876"/>
    </source>
</evidence>
<proteinExistence type="predicted"/>
<feature type="compositionally biased region" description="Acidic residues" evidence="1">
    <location>
        <begin position="111"/>
        <end position="125"/>
    </location>
</feature>
<gene>
    <name evidence="2" type="ORF">SMACR_09758</name>
</gene>
<reference evidence="2 3" key="1">
    <citation type="submission" date="2017-07" db="EMBL/GenBank/DDBJ databases">
        <title>Genome sequence of the Sordaria macrospora wild type strain R19027.</title>
        <authorList>
            <person name="Nowrousian M."/>
            <person name="Teichert I."/>
            <person name="Kueck U."/>
        </authorList>
    </citation>
    <scope>NUCLEOTIDE SEQUENCE [LARGE SCALE GENOMIC DNA]</scope>
    <source>
        <strain evidence="2 3">R19027</strain>
        <tissue evidence="2">Mycelium</tissue>
    </source>
</reference>
<evidence type="ECO:0000256" key="1">
    <source>
        <dbReference type="SAM" id="MobiDB-lite"/>
    </source>
</evidence>
<evidence type="ECO:0000313" key="2">
    <source>
        <dbReference type="EMBL" id="KAA8623895.1"/>
    </source>
</evidence>
<comment type="caution">
    <text evidence="2">The sequence shown here is derived from an EMBL/GenBank/DDBJ whole genome shotgun (WGS) entry which is preliminary data.</text>
</comment>
<feature type="region of interest" description="Disordered" evidence="1">
    <location>
        <begin position="111"/>
        <end position="175"/>
    </location>
</feature>
<accession>A0A8S8ZE21</accession>
<sequence length="175" mass="19894">MAARSQYTSIRWFLRAILHFEESIDKSGELSKGMQIRLATNKVYVAMRREKLGISDVDPKSEAGQEELARFRARFTYKEAQKFYVAVTREHDAIAEEMGLHYRILRQYVNDEEGEEESSTEEVDGPDGVKDEGEELGAAEEGYQVDAKGRDGESEAEEENSEKENSEEGVAEEGW</sequence>
<dbReference type="Proteomes" id="UP000433876">
    <property type="component" value="Unassembled WGS sequence"/>
</dbReference>
<organism evidence="2 3">
    <name type="scientific">Sordaria macrospora</name>
    <dbReference type="NCBI Taxonomy" id="5147"/>
    <lineage>
        <taxon>Eukaryota</taxon>
        <taxon>Fungi</taxon>
        <taxon>Dikarya</taxon>
        <taxon>Ascomycota</taxon>
        <taxon>Pezizomycotina</taxon>
        <taxon>Sordariomycetes</taxon>
        <taxon>Sordariomycetidae</taxon>
        <taxon>Sordariales</taxon>
        <taxon>Sordariaceae</taxon>
        <taxon>Sordaria</taxon>
    </lineage>
</organism>
<name>A0A8S8ZE21_SORMA</name>
<protein>
    <submittedName>
        <fullName evidence="2">Uncharacterized protein</fullName>
    </submittedName>
</protein>